<accession>A0A1I3TS77</accession>
<gene>
    <name evidence="2" type="ORF">SAMN05192543_110122</name>
</gene>
<dbReference type="GO" id="GO:0016740">
    <property type="term" value="F:transferase activity"/>
    <property type="evidence" value="ECO:0007669"/>
    <property type="project" value="UniProtKB-KW"/>
</dbReference>
<dbReference type="Pfam" id="PF00535">
    <property type="entry name" value="Glycos_transf_2"/>
    <property type="match status" value="1"/>
</dbReference>
<name>A0A1I3TS77_9BURK</name>
<evidence type="ECO:0000259" key="1">
    <source>
        <dbReference type="Pfam" id="PF00535"/>
    </source>
</evidence>
<dbReference type="RefSeq" id="WP_091018464.1">
    <property type="nucleotide sequence ID" value="NZ_CP041745.1"/>
</dbReference>
<dbReference type="InterPro" id="IPR001173">
    <property type="entry name" value="Glyco_trans_2-like"/>
</dbReference>
<evidence type="ECO:0000313" key="3">
    <source>
        <dbReference type="Proteomes" id="UP000199548"/>
    </source>
</evidence>
<keyword evidence="2" id="KW-0808">Transferase</keyword>
<organism evidence="2 3">
    <name type="scientific">Paraburkholderia megapolitana</name>
    <dbReference type="NCBI Taxonomy" id="420953"/>
    <lineage>
        <taxon>Bacteria</taxon>
        <taxon>Pseudomonadati</taxon>
        <taxon>Pseudomonadota</taxon>
        <taxon>Betaproteobacteria</taxon>
        <taxon>Burkholderiales</taxon>
        <taxon>Burkholderiaceae</taxon>
        <taxon>Paraburkholderia</taxon>
    </lineage>
</organism>
<protein>
    <submittedName>
        <fullName evidence="2">Glycosyl transferase family 2</fullName>
    </submittedName>
</protein>
<dbReference type="PANTHER" id="PTHR43685">
    <property type="entry name" value="GLYCOSYLTRANSFERASE"/>
    <property type="match status" value="1"/>
</dbReference>
<dbReference type="EMBL" id="FOQU01000010">
    <property type="protein sequence ID" value="SFJ74118.1"/>
    <property type="molecule type" value="Genomic_DNA"/>
</dbReference>
<reference evidence="2 3" key="1">
    <citation type="submission" date="2016-10" db="EMBL/GenBank/DDBJ databases">
        <authorList>
            <person name="de Groot N.N."/>
        </authorList>
    </citation>
    <scope>NUCLEOTIDE SEQUENCE [LARGE SCALE GENOMIC DNA]</scope>
    <source>
        <strain evidence="2 3">LMG 23650</strain>
    </source>
</reference>
<sequence length="331" mass="36837">MVNVVPDGSAFPLVSLLLITYNQEATVAAAIEGALRQTYSPLEIIISDDASSDGTYAAAQRCVAHYTGPHTVQVRRNPSNLGISAHLSLLARETQGELLFIAAGDDVSLPERCRAVVAAWLKAGRRPDLIATDLYDLDTDGDVHDVLEVTDLSSYKTFQDWAEKRPHVVGAAHTWSRRLFDRFGEMEAGIYGEDQIMTFRAIMSGGAMTLHEPLVKYRRGGLSRKRAWRSSDEFVARFRLANRNGLGETRQLIRDAERVGVGEGMRVALARKSAREQYASAIFASASVGEKLALFGRSHDVSFGYRLRVFLYATFPSLYKPVLFVKWHLRR</sequence>
<keyword evidence="3" id="KW-1185">Reference proteome</keyword>
<dbReference type="OrthoDB" id="9802649at2"/>
<dbReference type="PANTHER" id="PTHR43685:SF11">
    <property type="entry name" value="GLYCOSYLTRANSFERASE TAGX-RELATED"/>
    <property type="match status" value="1"/>
</dbReference>
<dbReference type="Gene3D" id="3.90.550.10">
    <property type="entry name" value="Spore Coat Polysaccharide Biosynthesis Protein SpsA, Chain A"/>
    <property type="match status" value="1"/>
</dbReference>
<dbReference type="InterPro" id="IPR029044">
    <property type="entry name" value="Nucleotide-diphossugar_trans"/>
</dbReference>
<dbReference type="AlphaFoldDB" id="A0A1I3TS77"/>
<dbReference type="InterPro" id="IPR050834">
    <property type="entry name" value="Glycosyltransf_2"/>
</dbReference>
<dbReference type="SUPFAM" id="SSF53448">
    <property type="entry name" value="Nucleotide-diphospho-sugar transferases"/>
    <property type="match status" value="1"/>
</dbReference>
<proteinExistence type="predicted"/>
<feature type="domain" description="Glycosyltransferase 2-like" evidence="1">
    <location>
        <begin position="15"/>
        <end position="178"/>
    </location>
</feature>
<dbReference type="STRING" id="420953.SAMN05192543_110122"/>
<dbReference type="Proteomes" id="UP000199548">
    <property type="component" value="Unassembled WGS sequence"/>
</dbReference>
<evidence type="ECO:0000313" key="2">
    <source>
        <dbReference type="EMBL" id="SFJ74118.1"/>
    </source>
</evidence>